<dbReference type="PANTHER" id="PTHR44858:SF1">
    <property type="entry name" value="UDP-N-ACETYLGLUCOSAMINE--PEPTIDE N-ACETYLGLUCOSAMINYLTRANSFERASE SPINDLY-RELATED"/>
    <property type="match status" value="1"/>
</dbReference>
<comment type="caution">
    <text evidence="4">The sequence shown here is derived from an EMBL/GenBank/DDBJ whole genome shotgun (WGS) entry which is preliminary data.</text>
</comment>
<accession>A0A0P8DYX5</accession>
<dbReference type="InterPro" id="IPR050498">
    <property type="entry name" value="Ycf3"/>
</dbReference>
<proteinExistence type="predicted"/>
<keyword evidence="2 3" id="KW-0802">TPR repeat</keyword>
<dbReference type="Gene3D" id="1.25.40.10">
    <property type="entry name" value="Tetratricopeptide repeat domain"/>
    <property type="match status" value="2"/>
</dbReference>
<gene>
    <name evidence="4" type="ORF">MPEBLZ_02419</name>
</gene>
<keyword evidence="1" id="KW-0677">Repeat</keyword>
<protein>
    <submittedName>
        <fullName evidence="4">Uncharacterized protein</fullName>
    </submittedName>
</protein>
<organism evidence="4 5">
    <name type="scientific">Candidatus Methanoperedens nitratireducens</name>
    <dbReference type="NCBI Taxonomy" id="1392998"/>
    <lineage>
        <taxon>Archaea</taxon>
        <taxon>Methanobacteriati</taxon>
        <taxon>Methanobacteriota</taxon>
        <taxon>Stenosarchaea group</taxon>
        <taxon>Methanomicrobia</taxon>
        <taxon>Methanosarcinales</taxon>
        <taxon>ANME-2 cluster</taxon>
        <taxon>Candidatus Methanoperedentaceae</taxon>
        <taxon>Candidatus Methanoperedens</taxon>
    </lineage>
</organism>
<dbReference type="InterPro" id="IPR019734">
    <property type="entry name" value="TPR_rpt"/>
</dbReference>
<feature type="repeat" description="TPR" evidence="3">
    <location>
        <begin position="323"/>
        <end position="356"/>
    </location>
</feature>
<evidence type="ECO:0000256" key="1">
    <source>
        <dbReference type="ARBA" id="ARBA00022737"/>
    </source>
</evidence>
<dbReference type="InterPro" id="IPR011990">
    <property type="entry name" value="TPR-like_helical_dom_sf"/>
</dbReference>
<dbReference type="Pfam" id="PF13414">
    <property type="entry name" value="TPR_11"/>
    <property type="match status" value="1"/>
</dbReference>
<evidence type="ECO:0000313" key="5">
    <source>
        <dbReference type="Proteomes" id="UP000050360"/>
    </source>
</evidence>
<dbReference type="EMBL" id="LKCM01000186">
    <property type="protein sequence ID" value="KPQ43035.1"/>
    <property type="molecule type" value="Genomic_DNA"/>
</dbReference>
<reference evidence="4 5" key="1">
    <citation type="submission" date="2015-09" db="EMBL/GenBank/DDBJ databases">
        <title>A metagenomics-based metabolic model of nitrate-dependent anaerobic oxidation of methane by Methanoperedens-like archaea.</title>
        <authorList>
            <person name="Arshad A."/>
            <person name="Speth D.R."/>
            <person name="De Graaf R.M."/>
            <person name="Op Den Camp H.J."/>
            <person name="Jetten M.S."/>
            <person name="Welte C.U."/>
        </authorList>
    </citation>
    <scope>NUCLEOTIDE SEQUENCE [LARGE SCALE GENOMIC DNA]</scope>
</reference>
<feature type="repeat" description="TPR" evidence="3">
    <location>
        <begin position="357"/>
        <end position="390"/>
    </location>
</feature>
<dbReference type="Pfam" id="PF14559">
    <property type="entry name" value="TPR_19"/>
    <property type="match status" value="2"/>
</dbReference>
<dbReference type="PANTHER" id="PTHR44858">
    <property type="entry name" value="TETRATRICOPEPTIDE REPEAT PROTEIN 6"/>
    <property type="match status" value="1"/>
</dbReference>
<feature type="repeat" description="TPR" evidence="3">
    <location>
        <begin position="221"/>
        <end position="254"/>
    </location>
</feature>
<feature type="repeat" description="TPR" evidence="3">
    <location>
        <begin position="289"/>
        <end position="322"/>
    </location>
</feature>
<evidence type="ECO:0000256" key="3">
    <source>
        <dbReference type="PROSITE-ProRule" id="PRU00339"/>
    </source>
</evidence>
<dbReference type="PROSITE" id="PS50005">
    <property type="entry name" value="TPR"/>
    <property type="match status" value="6"/>
</dbReference>
<evidence type="ECO:0000256" key="2">
    <source>
        <dbReference type="ARBA" id="ARBA00022803"/>
    </source>
</evidence>
<dbReference type="AlphaFoldDB" id="A0A0P8DYX5"/>
<dbReference type="Proteomes" id="UP000050360">
    <property type="component" value="Unassembled WGS sequence"/>
</dbReference>
<sequence length="444" mass="50238">MEQETNNLINCLHDLGYPVNFIEDISAQLNKLFKDIDFDSIKQRASQAARVEDTDGFIKSLKDLMFLLEGKSIYRPDAPIHLIKQLVNGLNINNEDIFYIIARAKIPMEEKLKEMEFLASCAAITQLGYILLKCLVSEVKAASSGEHVFLVIDSFRADSKIFVDFSIDSIREVNVSLYDVNGKNWKLKKDRNLSALDPETAHYLTEYYSFFQLTSGIGLNHNIHNNLGLAYDKIGMFEKAIQELHEALHLDPGYIEVHNNLGVTYYKMGLIDEAEKELKEAIRLNPGYPEAHCNLGNIYACTGKLEEALFELNEALRINPEHAPAHNSLAEIYALQKRSTEAINEFKEALRIDPSYPAAHTNIGNFFLESGKYDEAIKEFQSALDTDPDFADAHYGMGLSFYELKSYEKASQAFIKAVYTSPELLDSVPDNLILKVKQGVSRLR</sequence>
<dbReference type="SMART" id="SM00028">
    <property type="entry name" value="TPR"/>
    <property type="match status" value="6"/>
</dbReference>
<name>A0A0P8DYX5_9EURY</name>
<feature type="repeat" description="TPR" evidence="3">
    <location>
        <begin position="391"/>
        <end position="424"/>
    </location>
</feature>
<feature type="repeat" description="TPR" evidence="3">
    <location>
        <begin position="255"/>
        <end position="288"/>
    </location>
</feature>
<dbReference type="SUPFAM" id="SSF48452">
    <property type="entry name" value="TPR-like"/>
    <property type="match status" value="1"/>
</dbReference>
<evidence type="ECO:0000313" key="4">
    <source>
        <dbReference type="EMBL" id="KPQ43035.1"/>
    </source>
</evidence>
<dbReference type="PROSITE" id="PS50293">
    <property type="entry name" value="TPR_REGION"/>
    <property type="match status" value="4"/>
</dbReference>